<feature type="compositionally biased region" description="Polar residues" evidence="1">
    <location>
        <begin position="156"/>
        <end position="166"/>
    </location>
</feature>
<sequence>MSDAILTFQVQLSGVMETVLKSAMYEITQLVENSFLEEVARSKQEVESLKQRLQWSESRRREREGGGRVRCADCGRAGVPCEETENTHSGTQPGEETENTHSGTEPDEEMENTHSGADESRGLKQEKVLEGAWSSCPGETSNVGPPSTPQEPATPSPITAPDMSSQMPIDMEGVRNESLLKEEEEETEKESTEDDMQGAVELSALGEIVSGQQWSPDMSEDTAPPAGHILPEQLSTRLSVGETGGLYMPESEHEHTARRVRLAGTPHSARLRNDLVLEHDVRKGIFQAGSDFTHENTDSEGLSAQPRMQPDSDCSSSSRALEPKPVTVYLDAVPIKQEVDSQADWDGDEEVYVPHRPLREVRGGRAPQPSAVTDHTSSRDLASCHGEFSEAECVTSQPRPQGRGSLVNHTQIRVTDSGATAAHSTAASHKGVCSLNSLTGSTQSSGGLFSATLRGPEAQTLC</sequence>
<dbReference type="Proteomes" id="UP000824540">
    <property type="component" value="Unassembled WGS sequence"/>
</dbReference>
<comment type="caution">
    <text evidence="2">The sequence shown here is derived from an EMBL/GenBank/DDBJ whole genome shotgun (WGS) entry which is preliminary data.</text>
</comment>
<keyword evidence="3" id="KW-1185">Reference proteome</keyword>
<evidence type="ECO:0000313" key="3">
    <source>
        <dbReference type="Proteomes" id="UP000824540"/>
    </source>
</evidence>
<feature type="region of interest" description="Disordered" evidence="1">
    <location>
        <begin position="56"/>
        <end position="121"/>
    </location>
</feature>
<feature type="compositionally biased region" description="Basic and acidic residues" evidence="1">
    <location>
        <begin position="57"/>
        <end position="73"/>
    </location>
</feature>
<feature type="compositionally biased region" description="Pro residues" evidence="1">
    <location>
        <begin position="146"/>
        <end position="155"/>
    </location>
</feature>
<evidence type="ECO:0000256" key="1">
    <source>
        <dbReference type="SAM" id="MobiDB-lite"/>
    </source>
</evidence>
<dbReference type="EMBL" id="JAFBMS010000458">
    <property type="protein sequence ID" value="KAG9330773.1"/>
    <property type="molecule type" value="Genomic_DNA"/>
</dbReference>
<feature type="region of interest" description="Disordered" evidence="1">
    <location>
        <begin position="291"/>
        <end position="322"/>
    </location>
</feature>
<evidence type="ECO:0000313" key="2">
    <source>
        <dbReference type="EMBL" id="KAG9330773.1"/>
    </source>
</evidence>
<accession>A0A8T2MSZ2</accession>
<feature type="region of interest" description="Disordered" evidence="1">
    <location>
        <begin position="134"/>
        <end position="166"/>
    </location>
</feature>
<dbReference type="AlphaFoldDB" id="A0A8T2MSZ2"/>
<organism evidence="2 3">
    <name type="scientific">Albula glossodonta</name>
    <name type="common">roundjaw bonefish</name>
    <dbReference type="NCBI Taxonomy" id="121402"/>
    <lineage>
        <taxon>Eukaryota</taxon>
        <taxon>Metazoa</taxon>
        <taxon>Chordata</taxon>
        <taxon>Craniata</taxon>
        <taxon>Vertebrata</taxon>
        <taxon>Euteleostomi</taxon>
        <taxon>Actinopterygii</taxon>
        <taxon>Neopterygii</taxon>
        <taxon>Teleostei</taxon>
        <taxon>Albuliformes</taxon>
        <taxon>Albulidae</taxon>
        <taxon>Albula</taxon>
    </lineage>
</organism>
<proteinExistence type="predicted"/>
<dbReference type="OrthoDB" id="8922241at2759"/>
<protein>
    <submittedName>
        <fullName evidence="2">Uncharacterized protein</fullName>
    </submittedName>
</protein>
<name>A0A8T2MSZ2_9TELE</name>
<gene>
    <name evidence="2" type="ORF">JZ751_022090</name>
</gene>
<feature type="region of interest" description="Disordered" evidence="1">
    <location>
        <begin position="360"/>
        <end position="379"/>
    </location>
</feature>
<reference evidence="2" key="1">
    <citation type="thesis" date="2021" institute="BYU ScholarsArchive" country="Provo, UT, USA">
        <title>Applications of and Algorithms for Genome Assembly and Genomic Analyses with an Emphasis on Marine Teleosts.</title>
        <authorList>
            <person name="Pickett B.D."/>
        </authorList>
    </citation>
    <scope>NUCLEOTIDE SEQUENCE</scope>
    <source>
        <strain evidence="2">HI-2016</strain>
    </source>
</reference>